<gene>
    <name evidence="2" type="ORF">GB2207_04134</name>
</gene>
<comment type="caution">
    <text evidence="2">The sequence shown here is derived from an EMBL/GenBank/DDBJ whole genome shotgun (WGS) entry which is preliminary data.</text>
</comment>
<dbReference type="AlphaFoldDB" id="Q1YR11"/>
<keyword evidence="1" id="KW-0472">Membrane</keyword>
<keyword evidence="1" id="KW-0812">Transmembrane</keyword>
<name>Q1YR11_9GAMM</name>
<keyword evidence="3" id="KW-1185">Reference proteome</keyword>
<evidence type="ECO:0000256" key="1">
    <source>
        <dbReference type="SAM" id="Phobius"/>
    </source>
</evidence>
<accession>Q1YR11</accession>
<protein>
    <submittedName>
        <fullName evidence="2">Uncharacterized protein</fullName>
    </submittedName>
</protein>
<dbReference type="HOGENOM" id="CLU_2769946_0_0_6"/>
<proteinExistence type="predicted"/>
<keyword evidence="1" id="KW-1133">Transmembrane helix</keyword>
<evidence type="ECO:0000313" key="2">
    <source>
        <dbReference type="EMBL" id="EAS46797.1"/>
    </source>
</evidence>
<reference evidence="2 3" key="1">
    <citation type="submission" date="2006-03" db="EMBL/GenBank/DDBJ databases">
        <authorList>
            <person name="Giovannoni S.J."/>
            <person name="Cho J.-C."/>
            <person name="Ferriera S."/>
            <person name="Johnson J."/>
            <person name="Kravitz S."/>
            <person name="Halpern A."/>
            <person name="Remington K."/>
            <person name="Beeson K."/>
            <person name="Tran B."/>
            <person name="Rogers Y.-H."/>
            <person name="Friedman R."/>
            <person name="Venter J.C."/>
        </authorList>
    </citation>
    <scope>NUCLEOTIDE SEQUENCE [LARGE SCALE GENOMIC DNA]</scope>
    <source>
        <strain evidence="2 3">HTCC2207</strain>
    </source>
</reference>
<sequence length="69" mass="7952">MFLWPLLICVTPPFYPAGAFLFHKIASSKFEPKKKAKRKRDNKKAALRPLFLHYMFAIVALAALFTRAL</sequence>
<dbReference type="EMBL" id="AAPI01000005">
    <property type="protein sequence ID" value="EAS46797.1"/>
    <property type="molecule type" value="Genomic_DNA"/>
</dbReference>
<dbReference type="Proteomes" id="UP000005555">
    <property type="component" value="Unassembled WGS sequence"/>
</dbReference>
<feature type="transmembrane region" description="Helical" evidence="1">
    <location>
        <begin position="6"/>
        <end position="25"/>
    </location>
</feature>
<feature type="transmembrane region" description="Helical" evidence="1">
    <location>
        <begin position="46"/>
        <end position="65"/>
    </location>
</feature>
<organism evidence="2 3">
    <name type="scientific">gamma proteobacterium HTCC2207</name>
    <dbReference type="NCBI Taxonomy" id="314287"/>
    <lineage>
        <taxon>Bacteria</taxon>
        <taxon>Pseudomonadati</taxon>
        <taxon>Pseudomonadota</taxon>
        <taxon>Gammaproteobacteria</taxon>
        <taxon>Cellvibrionales</taxon>
        <taxon>Porticoccaceae</taxon>
        <taxon>SAR92 clade</taxon>
    </lineage>
</organism>
<evidence type="ECO:0000313" key="3">
    <source>
        <dbReference type="Proteomes" id="UP000005555"/>
    </source>
</evidence>